<comment type="caution">
    <text evidence="1">The sequence shown here is derived from an EMBL/GenBank/DDBJ whole genome shotgun (WGS) entry which is preliminary data.</text>
</comment>
<proteinExistence type="predicted"/>
<reference evidence="1" key="1">
    <citation type="journal article" date="2020" name="Stud. Mycol.">
        <title>101 Dothideomycetes genomes: a test case for predicting lifestyles and emergence of pathogens.</title>
        <authorList>
            <person name="Haridas S."/>
            <person name="Albert R."/>
            <person name="Binder M."/>
            <person name="Bloem J."/>
            <person name="Labutti K."/>
            <person name="Salamov A."/>
            <person name="Andreopoulos B."/>
            <person name="Baker S."/>
            <person name="Barry K."/>
            <person name="Bills G."/>
            <person name="Bluhm B."/>
            <person name="Cannon C."/>
            <person name="Castanera R."/>
            <person name="Culley D."/>
            <person name="Daum C."/>
            <person name="Ezra D."/>
            <person name="Gonzalez J."/>
            <person name="Henrissat B."/>
            <person name="Kuo A."/>
            <person name="Liang C."/>
            <person name="Lipzen A."/>
            <person name="Lutzoni F."/>
            <person name="Magnuson J."/>
            <person name="Mondo S."/>
            <person name="Nolan M."/>
            <person name="Ohm R."/>
            <person name="Pangilinan J."/>
            <person name="Park H.-J."/>
            <person name="Ramirez L."/>
            <person name="Alfaro M."/>
            <person name="Sun H."/>
            <person name="Tritt A."/>
            <person name="Yoshinaga Y."/>
            <person name="Zwiers L.-H."/>
            <person name="Turgeon B."/>
            <person name="Goodwin S."/>
            <person name="Spatafora J."/>
            <person name="Crous P."/>
            <person name="Grigoriev I."/>
        </authorList>
    </citation>
    <scope>NUCLEOTIDE SEQUENCE</scope>
    <source>
        <strain evidence="1">CBS 525.71</strain>
    </source>
</reference>
<protein>
    <submittedName>
        <fullName evidence="1">Uncharacterized protein</fullName>
    </submittedName>
</protein>
<keyword evidence="2" id="KW-1185">Reference proteome</keyword>
<organism evidence="1 2">
    <name type="scientific">Macroventuria anomochaeta</name>
    <dbReference type="NCBI Taxonomy" id="301207"/>
    <lineage>
        <taxon>Eukaryota</taxon>
        <taxon>Fungi</taxon>
        <taxon>Dikarya</taxon>
        <taxon>Ascomycota</taxon>
        <taxon>Pezizomycotina</taxon>
        <taxon>Dothideomycetes</taxon>
        <taxon>Pleosporomycetidae</taxon>
        <taxon>Pleosporales</taxon>
        <taxon>Pleosporineae</taxon>
        <taxon>Didymellaceae</taxon>
        <taxon>Macroventuria</taxon>
    </lineage>
</organism>
<evidence type="ECO:0000313" key="2">
    <source>
        <dbReference type="Proteomes" id="UP000799754"/>
    </source>
</evidence>
<gene>
    <name evidence="1" type="ORF">BU25DRAFT_414738</name>
</gene>
<dbReference type="EMBL" id="MU006740">
    <property type="protein sequence ID" value="KAF2622972.1"/>
    <property type="molecule type" value="Genomic_DNA"/>
</dbReference>
<name>A0ACB6RPV6_9PLEO</name>
<accession>A0ACB6RPV6</accession>
<sequence>MKLCVAILFAVLHIVVSYLCPALPSTMTATSSERCATVVGHRIAAFELIFAIVSDWMRSPCSKGLHRAVA</sequence>
<evidence type="ECO:0000313" key="1">
    <source>
        <dbReference type="EMBL" id="KAF2622972.1"/>
    </source>
</evidence>
<dbReference type="Proteomes" id="UP000799754">
    <property type="component" value="Unassembled WGS sequence"/>
</dbReference>